<dbReference type="EMBL" id="JACIEW010000002">
    <property type="protein sequence ID" value="MBB4051509.1"/>
    <property type="molecule type" value="Genomic_DNA"/>
</dbReference>
<name>A0A7W6NBA9_9HYPH</name>
<sequence>MVANLAVEPVSPGSANVGEYRYRPAMGERTLLQDSTQKSPTSAKPGDREGKLPLQRDQQRQERAAEPERDRTADFAAAVIAGALPPTPKSMEELIRRIGTAEIPHESQARLRDLLA</sequence>
<keyword evidence="3" id="KW-1185">Reference proteome</keyword>
<protein>
    <submittedName>
        <fullName evidence="2">Uncharacterized protein</fullName>
    </submittedName>
</protein>
<proteinExistence type="predicted"/>
<organism evidence="2 3">
    <name type="scientific">Devosia subaequoris</name>
    <dbReference type="NCBI Taxonomy" id="395930"/>
    <lineage>
        <taxon>Bacteria</taxon>
        <taxon>Pseudomonadati</taxon>
        <taxon>Pseudomonadota</taxon>
        <taxon>Alphaproteobacteria</taxon>
        <taxon>Hyphomicrobiales</taxon>
        <taxon>Devosiaceae</taxon>
        <taxon>Devosia</taxon>
    </lineage>
</organism>
<feature type="region of interest" description="Disordered" evidence="1">
    <location>
        <begin position="1"/>
        <end position="73"/>
    </location>
</feature>
<dbReference type="AlphaFoldDB" id="A0A7W6NBA9"/>
<evidence type="ECO:0000313" key="3">
    <source>
        <dbReference type="Proteomes" id="UP000547011"/>
    </source>
</evidence>
<feature type="compositionally biased region" description="Polar residues" evidence="1">
    <location>
        <begin position="32"/>
        <end position="42"/>
    </location>
</feature>
<comment type="caution">
    <text evidence="2">The sequence shown here is derived from an EMBL/GenBank/DDBJ whole genome shotgun (WGS) entry which is preliminary data.</text>
</comment>
<evidence type="ECO:0000256" key="1">
    <source>
        <dbReference type="SAM" id="MobiDB-lite"/>
    </source>
</evidence>
<accession>A0A7W6NBA9</accession>
<dbReference type="RefSeq" id="WP_183310260.1">
    <property type="nucleotide sequence ID" value="NZ_JACIEW010000002.1"/>
</dbReference>
<evidence type="ECO:0000313" key="2">
    <source>
        <dbReference type="EMBL" id="MBB4051509.1"/>
    </source>
</evidence>
<gene>
    <name evidence="2" type="ORF">GGR20_001145</name>
</gene>
<feature type="compositionally biased region" description="Basic and acidic residues" evidence="1">
    <location>
        <begin position="57"/>
        <end position="73"/>
    </location>
</feature>
<dbReference type="Proteomes" id="UP000547011">
    <property type="component" value="Unassembled WGS sequence"/>
</dbReference>
<reference evidence="2 3" key="1">
    <citation type="submission" date="2020-08" db="EMBL/GenBank/DDBJ databases">
        <title>Genomic Encyclopedia of Type Strains, Phase IV (KMG-IV): sequencing the most valuable type-strain genomes for metagenomic binning, comparative biology and taxonomic classification.</title>
        <authorList>
            <person name="Goeker M."/>
        </authorList>
    </citation>
    <scope>NUCLEOTIDE SEQUENCE [LARGE SCALE GENOMIC DNA]</scope>
    <source>
        <strain evidence="2 3">DSM 23447</strain>
    </source>
</reference>